<accession>A0A8T1SVA2</accession>
<comment type="caution">
    <text evidence="2">The sequence shown here is derived from an EMBL/GenBank/DDBJ whole genome shotgun (WGS) entry which is preliminary data.</text>
</comment>
<keyword evidence="3" id="KW-1185">Reference proteome</keyword>
<dbReference type="AlphaFoldDB" id="A0A8T1SVA2"/>
<name>A0A8T1SVA2_CHESE</name>
<feature type="non-terminal residue" evidence="2">
    <location>
        <position position="1"/>
    </location>
</feature>
<feature type="non-terminal residue" evidence="2">
    <location>
        <position position="233"/>
    </location>
</feature>
<organism evidence="2 3">
    <name type="scientific">Chelydra serpentina</name>
    <name type="common">Snapping turtle</name>
    <name type="synonym">Testudo serpentina</name>
    <dbReference type="NCBI Taxonomy" id="8475"/>
    <lineage>
        <taxon>Eukaryota</taxon>
        <taxon>Metazoa</taxon>
        <taxon>Chordata</taxon>
        <taxon>Craniata</taxon>
        <taxon>Vertebrata</taxon>
        <taxon>Euteleostomi</taxon>
        <taxon>Archelosauria</taxon>
        <taxon>Testudinata</taxon>
        <taxon>Testudines</taxon>
        <taxon>Cryptodira</taxon>
        <taxon>Durocryptodira</taxon>
        <taxon>Americhelydia</taxon>
        <taxon>Chelydroidea</taxon>
        <taxon>Chelydridae</taxon>
        <taxon>Chelydra</taxon>
    </lineage>
</organism>
<evidence type="ECO:0000256" key="1">
    <source>
        <dbReference type="SAM" id="MobiDB-lite"/>
    </source>
</evidence>
<feature type="compositionally biased region" description="Pro residues" evidence="1">
    <location>
        <begin position="217"/>
        <end position="233"/>
    </location>
</feature>
<proteinExistence type="predicted"/>
<protein>
    <submittedName>
        <fullName evidence="2">Uncharacterized protein</fullName>
    </submittedName>
</protein>
<reference evidence="2 3" key="1">
    <citation type="journal article" date="2020" name="G3 (Bethesda)">
        <title>Draft Genome of the Common Snapping Turtle, Chelydra serpentina, a Model for Phenotypic Plasticity in Reptiles.</title>
        <authorList>
            <person name="Das D."/>
            <person name="Singh S.K."/>
            <person name="Bierstedt J."/>
            <person name="Erickson A."/>
            <person name="Galli G.L.J."/>
            <person name="Crossley D.A. 2nd"/>
            <person name="Rhen T."/>
        </authorList>
    </citation>
    <scope>NUCLEOTIDE SEQUENCE [LARGE SCALE GENOMIC DNA]</scope>
    <source>
        <strain evidence="2">KW</strain>
    </source>
</reference>
<dbReference type="Proteomes" id="UP000765507">
    <property type="component" value="Unassembled WGS sequence"/>
</dbReference>
<evidence type="ECO:0000313" key="2">
    <source>
        <dbReference type="EMBL" id="KAG6932550.1"/>
    </source>
</evidence>
<feature type="region of interest" description="Disordered" evidence="1">
    <location>
        <begin position="1"/>
        <end position="22"/>
    </location>
</feature>
<feature type="compositionally biased region" description="Polar residues" evidence="1">
    <location>
        <begin position="1"/>
        <end position="15"/>
    </location>
</feature>
<dbReference type="EMBL" id="JAHGAV010000093">
    <property type="protein sequence ID" value="KAG6932550.1"/>
    <property type="molecule type" value="Genomic_DNA"/>
</dbReference>
<gene>
    <name evidence="2" type="ORF">G0U57_021204</name>
</gene>
<dbReference type="OrthoDB" id="8961543at2759"/>
<evidence type="ECO:0000313" key="3">
    <source>
        <dbReference type="Proteomes" id="UP000765507"/>
    </source>
</evidence>
<sequence>PTAKSSLPATASGTIPSGRGPFPTLTRRHGIRCHLVPASPHIETYVRALARVVGPMAIVAASKMYGKAVFFLASEAAAQEAVEKGLAVGGVFVPLEPLEDLGVRVVLTSVPPFLPNAALLPALSTLGKPINILSPLSLGCKDPTLRHILSFRRQVHLQLPPAARGGEALEGSFLVPYQGAHYRVHYSTGRPGATSAGRWGTSGGTVPWPGKKEHPRPPSPGRVPAPSPPAPLT</sequence>
<feature type="region of interest" description="Disordered" evidence="1">
    <location>
        <begin position="190"/>
        <end position="233"/>
    </location>
</feature>